<dbReference type="EMBL" id="JAOTIF010000001">
    <property type="protein sequence ID" value="MCU7547578.1"/>
    <property type="molecule type" value="Genomic_DNA"/>
</dbReference>
<comment type="caution">
    <text evidence="1">The sequence shown here is derived from an EMBL/GenBank/DDBJ whole genome shotgun (WGS) entry which is preliminary data.</text>
</comment>
<organism evidence="1 2">
    <name type="scientific">Paraflavisolibacter caeni</name>
    <dbReference type="NCBI Taxonomy" id="2982496"/>
    <lineage>
        <taxon>Bacteria</taxon>
        <taxon>Pseudomonadati</taxon>
        <taxon>Bacteroidota</taxon>
        <taxon>Chitinophagia</taxon>
        <taxon>Chitinophagales</taxon>
        <taxon>Chitinophagaceae</taxon>
        <taxon>Paraflavisolibacter</taxon>
    </lineage>
</organism>
<accession>A0A9X2XTW0</accession>
<keyword evidence="2" id="KW-1185">Reference proteome</keyword>
<dbReference type="AlphaFoldDB" id="A0A9X2XTW0"/>
<dbReference type="InterPro" id="IPR008969">
    <property type="entry name" value="CarboxyPept-like_regulatory"/>
</dbReference>
<dbReference type="RefSeq" id="WP_279295024.1">
    <property type="nucleotide sequence ID" value="NZ_JAOTIF010000001.1"/>
</dbReference>
<reference evidence="1" key="2">
    <citation type="submission" date="2023-04" db="EMBL/GenBank/DDBJ databases">
        <title>Paracnuella aquatica gen. nov., sp. nov., a member of the family Chitinophagaceae isolated from a hot spring.</title>
        <authorList>
            <person name="Wang C."/>
        </authorList>
    </citation>
    <scope>NUCLEOTIDE SEQUENCE</scope>
    <source>
        <strain evidence="1">LB-8</strain>
    </source>
</reference>
<keyword evidence="1" id="KW-0121">Carboxypeptidase</keyword>
<proteinExistence type="predicted"/>
<protein>
    <submittedName>
        <fullName evidence="1">Carboxypeptidase-like regulatory domain-containing protein</fullName>
    </submittedName>
</protein>
<dbReference type="Pfam" id="PF13715">
    <property type="entry name" value="CarbopepD_reg_2"/>
    <property type="match status" value="1"/>
</dbReference>
<gene>
    <name evidence="1" type="ORF">OCK74_00560</name>
</gene>
<name>A0A9X2XTW0_9BACT</name>
<keyword evidence="1" id="KW-0378">Hydrolase</keyword>
<dbReference type="GO" id="GO:0004180">
    <property type="term" value="F:carboxypeptidase activity"/>
    <property type="evidence" value="ECO:0007669"/>
    <property type="project" value="UniProtKB-KW"/>
</dbReference>
<dbReference type="Proteomes" id="UP001155483">
    <property type="component" value="Unassembled WGS sequence"/>
</dbReference>
<evidence type="ECO:0000313" key="2">
    <source>
        <dbReference type="Proteomes" id="UP001155483"/>
    </source>
</evidence>
<dbReference type="Gene3D" id="2.60.40.1120">
    <property type="entry name" value="Carboxypeptidase-like, regulatory domain"/>
    <property type="match status" value="1"/>
</dbReference>
<reference evidence="1" key="1">
    <citation type="submission" date="2022-09" db="EMBL/GenBank/DDBJ databases">
        <authorList>
            <person name="Yuan C."/>
            <person name="Ke Z."/>
        </authorList>
    </citation>
    <scope>NUCLEOTIDE SEQUENCE</scope>
    <source>
        <strain evidence="1">LB-8</strain>
    </source>
</reference>
<dbReference type="SUPFAM" id="SSF49464">
    <property type="entry name" value="Carboxypeptidase regulatory domain-like"/>
    <property type="match status" value="1"/>
</dbReference>
<keyword evidence="1" id="KW-0645">Protease</keyword>
<sequence length="160" mass="17087">MIKTTKRLLLVMLFSVGGMLAYGQKKLTVTGIVKDNQGNIIPGATINVKGTKKSVAADVNGHFELQEVADNAVLIFSSIGFAAQESVASGNPITIILQNDEKINEAVVVTALGIKREAKAVGYSVQKVDAKDLVKVAPPKHLSGVNGQSSRLKYYSTQWC</sequence>
<evidence type="ECO:0000313" key="1">
    <source>
        <dbReference type="EMBL" id="MCU7547578.1"/>
    </source>
</evidence>